<dbReference type="Gene3D" id="3.10.620.30">
    <property type="match status" value="1"/>
</dbReference>
<keyword evidence="6" id="KW-1185">Reference proteome</keyword>
<dbReference type="KEGG" id="trs:Terro_4030"/>
<feature type="region of interest" description="Disordered" evidence="1">
    <location>
        <begin position="221"/>
        <end position="248"/>
    </location>
</feature>
<dbReference type="eggNOG" id="COG1305">
    <property type="taxonomic scope" value="Bacteria"/>
</dbReference>
<dbReference type="AlphaFoldDB" id="I3ZLX0"/>
<dbReference type="GO" id="GO:0008233">
    <property type="term" value="F:peptidase activity"/>
    <property type="evidence" value="ECO:0007669"/>
    <property type="project" value="UniProtKB-KW"/>
</dbReference>
<reference evidence="5 6" key="1">
    <citation type="submission" date="2012-06" db="EMBL/GenBank/DDBJ databases">
        <title>Complete genome of Terriglobus roseus DSM 18391.</title>
        <authorList>
            <consortium name="US DOE Joint Genome Institute (JGI-PGF)"/>
            <person name="Lucas S."/>
            <person name="Copeland A."/>
            <person name="Lapidus A."/>
            <person name="Glavina del Rio T."/>
            <person name="Dalin E."/>
            <person name="Tice H."/>
            <person name="Bruce D."/>
            <person name="Goodwin L."/>
            <person name="Pitluck S."/>
            <person name="Peters L."/>
            <person name="Mikhailova N."/>
            <person name="Munk A.C.C."/>
            <person name="Kyrpides N."/>
            <person name="Mavromatis K."/>
            <person name="Ivanova N."/>
            <person name="Brettin T."/>
            <person name="Detter J.C."/>
            <person name="Han C."/>
            <person name="Larimer F."/>
            <person name="Land M."/>
            <person name="Hauser L."/>
            <person name="Markowitz V."/>
            <person name="Cheng J.-F."/>
            <person name="Hugenholtz P."/>
            <person name="Woyke T."/>
            <person name="Wu D."/>
            <person name="Brambilla E."/>
            <person name="Klenk H.-P."/>
            <person name="Eisen J.A."/>
        </authorList>
    </citation>
    <scope>NUCLEOTIDE SEQUENCE [LARGE SCALE GENOMIC DNA]</scope>
    <source>
        <strain evidence="6">DSM 18391 / NRRL B-41598 / KBS 63</strain>
    </source>
</reference>
<dbReference type="GO" id="GO:0006508">
    <property type="term" value="P:proteolysis"/>
    <property type="evidence" value="ECO:0007669"/>
    <property type="project" value="UniProtKB-KW"/>
</dbReference>
<dbReference type="SUPFAM" id="SSF54001">
    <property type="entry name" value="Cysteine proteinases"/>
    <property type="match status" value="1"/>
</dbReference>
<dbReference type="Proteomes" id="UP000006056">
    <property type="component" value="Chromosome"/>
</dbReference>
<keyword evidence="2" id="KW-0732">Signal</keyword>
<evidence type="ECO:0000313" key="6">
    <source>
        <dbReference type="Proteomes" id="UP000006056"/>
    </source>
</evidence>
<gene>
    <name evidence="5" type="ordered locus">Terro_4030</name>
</gene>
<dbReference type="InterPro" id="IPR011990">
    <property type="entry name" value="TPR-like_helical_dom_sf"/>
</dbReference>
<dbReference type="InterPro" id="IPR002931">
    <property type="entry name" value="Transglutaminase-like"/>
</dbReference>
<dbReference type="STRING" id="926566.Terro_4030"/>
<proteinExistence type="predicted"/>
<dbReference type="EMBL" id="CP003379">
    <property type="protein sequence ID" value="AFL90238.1"/>
    <property type="molecule type" value="Genomic_DNA"/>
</dbReference>
<dbReference type="HOGENOM" id="CLU_283822_0_0_0"/>
<accession>I3ZLX0</accession>
<sequence length="1077" mass="116706">MNLQPIRALAAAVLAVAATTYPAAQAVPAPQKSAPATDPYRDEPLVFERLDTDTRMKADGTGEIISHLVVRVQSEGTARSLSVLSLSFASATQTAAYDFVRVHKKDGTTVETPVADTMEMSSDVSRQAPVYSDLKEKHLPVRALSVGDTLDYQARVVLTKAEAPGQFWGGTHFVAAGAVVLQQAVSLSVPVDTYVQVYSPKHPATPVTRDGLKVWTWTSSQLKPSQRDENGKMTPADIKDPDTDAEGRSLPSVAWTTFRSWDDVGKWYRGLIDPRAQPTPEVRAKAEELTKEAKSPEAQVQALYRFVATGIRYVGIGFGVGRIQPHAAADVLANGYGDCKDKDTLFEALLRAKGFTTAPALIGAGIAPVVDLPSPTNFNHEITTVDLPGTGRIWLDTTAEVAPFRLLSPSIRDQEALVLPANGPATLMKTPADPPFPYSETFESVGTLSDKGVLKTHISMIVRSDSELAVRSMMQRLSPSQWDEAMGYIAAGLNFGGKVTNADLRQDDPAGPVHLGFDYTREDFADWKNNRIFANFPTLEVVTLDKDKAPDYNINLGAPRTLVARSTLTVPAGDRMELPSAVHAERPYMTFDKKYRFADGKFLAERTLVIKQQKLNKDQWKDYLAFSKEAGFEDGEKYAVLIPAAGKAAPASNFSADTATHQELEVQILSLEKAQDWAGARRLATRLKERFSSEPYVDSMLAYVDLHDHKYDEAVAGLKAELAAHPDDDSNIVSLLAGAYVTQKKYADAIDLLKQYSSRNDLRLLGLLMSAQQASGDMEGALATIRGAIANKPDDKNLQTSAVSLLKQMHRNAEAVEAAHVALDGADDPNVINNNAYFLAEMKADLPFAEEQSQKSIDLFAKATGSGTVQEANTEAFNLSAEMVAAWDTLGYIFLIEKKAADAEPYLHAAWFQSPDIVKGDHLALAYEAQGKKAEALRIFRLALQTEFAKNAKEEFAEATAHAEKLEKAGVKAPDDSAQLLAMRTFHIPKAAGAQGGGTVRLQIDRHGVADAILVTGAEPLKAELESVKKLAMPGAVPAASQARVLRDAVVYCGKTTAECDFVLMTRSGIGAESASE</sequence>
<keyword evidence="5" id="KW-0645">Protease</keyword>
<dbReference type="Pfam" id="PF01841">
    <property type="entry name" value="Transglut_core"/>
    <property type="match status" value="1"/>
</dbReference>
<feature type="chain" id="PRO_5003684163" evidence="2">
    <location>
        <begin position="27"/>
        <end position="1077"/>
    </location>
</feature>
<organism evidence="5 6">
    <name type="scientific">Terriglobus roseus (strain DSM 18391 / NRRL B-41598 / KBS 63)</name>
    <dbReference type="NCBI Taxonomy" id="926566"/>
    <lineage>
        <taxon>Bacteria</taxon>
        <taxon>Pseudomonadati</taxon>
        <taxon>Acidobacteriota</taxon>
        <taxon>Terriglobia</taxon>
        <taxon>Terriglobales</taxon>
        <taxon>Acidobacteriaceae</taxon>
        <taxon>Terriglobus</taxon>
    </lineage>
</organism>
<feature type="domain" description="DUF3857" evidence="4">
    <location>
        <begin position="58"/>
        <end position="224"/>
    </location>
</feature>
<evidence type="ECO:0000259" key="4">
    <source>
        <dbReference type="Pfam" id="PF12969"/>
    </source>
</evidence>
<dbReference type="Pfam" id="PF12969">
    <property type="entry name" value="DUF3857"/>
    <property type="match status" value="1"/>
</dbReference>
<dbReference type="InterPro" id="IPR024618">
    <property type="entry name" value="DUF3857"/>
</dbReference>
<evidence type="ECO:0000256" key="1">
    <source>
        <dbReference type="SAM" id="MobiDB-lite"/>
    </source>
</evidence>
<name>I3ZLX0_TERRK</name>
<dbReference type="SUPFAM" id="SSF48452">
    <property type="entry name" value="TPR-like"/>
    <property type="match status" value="1"/>
</dbReference>
<dbReference type="Gene3D" id="1.25.40.10">
    <property type="entry name" value="Tetratricopeptide repeat domain"/>
    <property type="match status" value="2"/>
</dbReference>
<evidence type="ECO:0000313" key="5">
    <source>
        <dbReference type="EMBL" id="AFL90238.1"/>
    </source>
</evidence>
<feature type="domain" description="Transglutaminase-like" evidence="3">
    <location>
        <begin position="284"/>
        <end position="355"/>
    </location>
</feature>
<feature type="compositionally biased region" description="Basic and acidic residues" evidence="1">
    <location>
        <begin position="225"/>
        <end position="247"/>
    </location>
</feature>
<dbReference type="InterPro" id="IPR038765">
    <property type="entry name" value="Papain-like_cys_pep_sf"/>
</dbReference>
<evidence type="ECO:0000259" key="3">
    <source>
        <dbReference type="Pfam" id="PF01841"/>
    </source>
</evidence>
<protein>
    <submittedName>
        <fullName evidence="5">Transglutaminase-like enzyme, predicted cysteine protease</fullName>
    </submittedName>
</protein>
<feature type="signal peptide" evidence="2">
    <location>
        <begin position="1"/>
        <end position="26"/>
    </location>
</feature>
<dbReference type="OrthoDB" id="103430at2"/>
<dbReference type="Gene3D" id="2.60.40.3140">
    <property type="match status" value="1"/>
</dbReference>
<dbReference type="eggNOG" id="COG0457">
    <property type="taxonomic scope" value="Bacteria"/>
</dbReference>
<evidence type="ECO:0000256" key="2">
    <source>
        <dbReference type="SAM" id="SignalP"/>
    </source>
</evidence>
<keyword evidence="5" id="KW-0378">Hydrolase</keyword>
<dbReference type="RefSeq" id="WP_014787498.1">
    <property type="nucleotide sequence ID" value="NC_018014.1"/>
</dbReference>